<organism evidence="2 3">
    <name type="scientific">Intestinibacter bartlettii</name>
    <dbReference type="NCBI Taxonomy" id="261299"/>
    <lineage>
        <taxon>Bacteria</taxon>
        <taxon>Bacillati</taxon>
        <taxon>Bacillota</taxon>
        <taxon>Clostridia</taxon>
        <taxon>Peptostreptococcales</taxon>
        <taxon>Peptostreptococcaceae</taxon>
        <taxon>Intestinibacter</taxon>
    </lineage>
</organism>
<gene>
    <name evidence="2" type="ORF">KQI20_01415</name>
</gene>
<evidence type="ECO:0000313" key="2">
    <source>
        <dbReference type="EMBL" id="MBU5335086.1"/>
    </source>
</evidence>
<evidence type="ECO:0000259" key="1">
    <source>
        <dbReference type="Pfam" id="PF07687"/>
    </source>
</evidence>
<proteinExistence type="predicted"/>
<evidence type="ECO:0000313" key="3">
    <source>
        <dbReference type="Proteomes" id="UP001196301"/>
    </source>
</evidence>
<name>A0ABS6DUV8_9FIRM</name>
<dbReference type="InterPro" id="IPR052030">
    <property type="entry name" value="Peptidase_M20/M20A_hydrolases"/>
</dbReference>
<dbReference type="NCBIfam" id="TIGR01891">
    <property type="entry name" value="amidohydrolases"/>
    <property type="match status" value="1"/>
</dbReference>
<feature type="domain" description="Peptidase M20 dimerisation" evidence="1">
    <location>
        <begin position="200"/>
        <end position="299"/>
    </location>
</feature>
<comment type="caution">
    <text evidence="2">The sequence shown here is derived from an EMBL/GenBank/DDBJ whole genome shotgun (WGS) entry which is preliminary data.</text>
</comment>
<dbReference type="Pfam" id="PF07687">
    <property type="entry name" value="M20_dimer"/>
    <property type="match status" value="1"/>
</dbReference>
<accession>A0ABS6DUV8</accession>
<dbReference type="EMBL" id="JAHLOQ010000002">
    <property type="protein sequence ID" value="MBU5335086.1"/>
    <property type="molecule type" value="Genomic_DNA"/>
</dbReference>
<dbReference type="RefSeq" id="WP_216568248.1">
    <property type="nucleotide sequence ID" value="NZ_JAHLOQ010000002.1"/>
</dbReference>
<protein>
    <submittedName>
        <fullName evidence="2">Amidohydrolase</fullName>
    </submittedName>
</protein>
<reference evidence="2 3" key="1">
    <citation type="submission" date="2021-06" db="EMBL/GenBank/DDBJ databases">
        <authorList>
            <person name="Sun Q."/>
            <person name="Li D."/>
        </authorList>
    </citation>
    <scope>NUCLEOTIDE SEQUENCE [LARGE SCALE GENOMIC DNA]</scope>
    <source>
        <strain evidence="2 3">N19</strain>
    </source>
</reference>
<sequence length="444" mass="50035">MNKRELKELCIKTIDENRDEIIRIGNEIYKNPELGYKEFKSTEIVKKAMENLEGRLETEIAYTGCKIVANEEKQGPRVAIIGELDSVICADHKDANELGNIHACGHNVQIANMIGAAFGILKSGVFKHLDGSMEFIAIPAEECVDYEYRAQLQKENKIKYIGGKQEYLYRNGFDDTDIILQCHMIGLEEGKECIINTDTNGFMTKMVTFIGKSSHAGFAPHEGINALNMAELAMNNINAQRETFKDEDKVRVSMVISNGGDLVNVVPSKVTMEIMVRAFSIDAMIDANKKVNRALQAAALALGGKVEIKDSIGYLPMKGDRNLGDIYKENMMEYLNLTDDNFIMEYKTAGSTDLGDISQIMPCLHIWSNGITGGLHTEDYKMRDEEKAYILPAKMLALSLIDLLYDDAKQAKDVIKEFKPFFTKEEYLKFLEDYVATHEFNYID</sequence>
<dbReference type="PANTHER" id="PTHR30575">
    <property type="entry name" value="PEPTIDASE M20"/>
    <property type="match status" value="1"/>
</dbReference>
<keyword evidence="3" id="KW-1185">Reference proteome</keyword>
<dbReference type="InterPro" id="IPR017439">
    <property type="entry name" value="Amidohydrolase"/>
</dbReference>
<dbReference type="InterPro" id="IPR011650">
    <property type="entry name" value="Peptidase_M20_dimer"/>
</dbReference>
<dbReference type="Proteomes" id="UP001196301">
    <property type="component" value="Unassembled WGS sequence"/>
</dbReference>
<dbReference type="PANTHER" id="PTHR30575:SF3">
    <property type="entry name" value="PEPTIDASE M20 DIMERISATION DOMAIN-CONTAINING PROTEIN"/>
    <property type="match status" value="1"/>
</dbReference>